<dbReference type="GO" id="GO:0016491">
    <property type="term" value="F:oxidoreductase activity"/>
    <property type="evidence" value="ECO:0007669"/>
    <property type="project" value="UniProtKB-KW"/>
</dbReference>
<organism evidence="3 4">
    <name type="scientific">Asterophora parasitica</name>
    <dbReference type="NCBI Taxonomy" id="117018"/>
    <lineage>
        <taxon>Eukaryota</taxon>
        <taxon>Fungi</taxon>
        <taxon>Dikarya</taxon>
        <taxon>Basidiomycota</taxon>
        <taxon>Agaricomycotina</taxon>
        <taxon>Agaricomycetes</taxon>
        <taxon>Agaricomycetidae</taxon>
        <taxon>Agaricales</taxon>
        <taxon>Tricholomatineae</taxon>
        <taxon>Lyophyllaceae</taxon>
        <taxon>Asterophora</taxon>
    </lineage>
</organism>
<evidence type="ECO:0000313" key="3">
    <source>
        <dbReference type="EMBL" id="KAG5644283.1"/>
    </source>
</evidence>
<proteinExistence type="inferred from homology"/>
<dbReference type="Pfam" id="PF00106">
    <property type="entry name" value="adh_short"/>
    <property type="match status" value="1"/>
</dbReference>
<comment type="similarity">
    <text evidence="1">Belongs to the short-chain dehydrogenases/reductases (SDR) family.</text>
</comment>
<dbReference type="PRINTS" id="PR00081">
    <property type="entry name" value="GDHRDH"/>
</dbReference>
<gene>
    <name evidence="3" type="ORF">DXG03_008769</name>
</gene>
<keyword evidence="2" id="KW-0560">Oxidoreductase</keyword>
<evidence type="ECO:0000313" key="4">
    <source>
        <dbReference type="Proteomes" id="UP000775547"/>
    </source>
</evidence>
<name>A0A9P7G8T3_9AGAR</name>
<dbReference type="OrthoDB" id="10253736at2759"/>
<dbReference type="AlphaFoldDB" id="A0A9P7G8T3"/>
<dbReference type="Proteomes" id="UP000775547">
    <property type="component" value="Unassembled WGS sequence"/>
</dbReference>
<dbReference type="InterPro" id="IPR036291">
    <property type="entry name" value="NAD(P)-bd_dom_sf"/>
</dbReference>
<dbReference type="EMBL" id="JABCKV010000076">
    <property type="protein sequence ID" value="KAG5644283.1"/>
    <property type="molecule type" value="Genomic_DNA"/>
</dbReference>
<comment type="caution">
    <text evidence="3">The sequence shown here is derived from an EMBL/GenBank/DDBJ whole genome shotgun (WGS) entry which is preliminary data.</text>
</comment>
<reference evidence="3" key="2">
    <citation type="submission" date="2021-10" db="EMBL/GenBank/DDBJ databases">
        <title>Phylogenomics reveals ancestral predisposition of the termite-cultivated fungus Termitomyces towards a domesticated lifestyle.</title>
        <authorList>
            <person name="Auxier B."/>
            <person name="Grum-Grzhimaylo A."/>
            <person name="Cardenas M.E."/>
            <person name="Lodge J.D."/>
            <person name="Laessoe T."/>
            <person name="Pedersen O."/>
            <person name="Smith M.E."/>
            <person name="Kuyper T.W."/>
            <person name="Franco-Molano E.A."/>
            <person name="Baroni T.J."/>
            <person name="Aanen D.K."/>
        </authorList>
    </citation>
    <scope>NUCLEOTIDE SEQUENCE</scope>
    <source>
        <strain evidence="3">AP01</strain>
        <tissue evidence="3">Mycelium</tissue>
    </source>
</reference>
<dbReference type="CDD" id="cd05233">
    <property type="entry name" value="SDR_c"/>
    <property type="match status" value="1"/>
</dbReference>
<dbReference type="InterPro" id="IPR002347">
    <property type="entry name" value="SDR_fam"/>
</dbReference>
<reference evidence="3" key="1">
    <citation type="submission" date="2020-07" db="EMBL/GenBank/DDBJ databases">
        <authorList>
            <person name="Nieuwenhuis M."/>
            <person name="Van De Peppel L.J.J."/>
        </authorList>
    </citation>
    <scope>NUCLEOTIDE SEQUENCE</scope>
    <source>
        <strain evidence="3">AP01</strain>
        <tissue evidence="3">Mycelium</tissue>
    </source>
</reference>
<protein>
    <submittedName>
        <fullName evidence="3">Uncharacterized protein</fullName>
    </submittedName>
</protein>
<keyword evidence="4" id="KW-1185">Reference proteome</keyword>
<accession>A0A9P7G8T3</accession>
<dbReference type="Gene3D" id="3.40.50.720">
    <property type="entry name" value="NAD(P)-binding Rossmann-like Domain"/>
    <property type="match status" value="1"/>
</dbReference>
<evidence type="ECO:0000256" key="1">
    <source>
        <dbReference type="ARBA" id="ARBA00006484"/>
    </source>
</evidence>
<dbReference type="PANTHER" id="PTHR24321:SF8">
    <property type="entry name" value="ESTRADIOL 17-BETA-DEHYDROGENASE 8-RELATED"/>
    <property type="match status" value="1"/>
</dbReference>
<sequence length="204" mass="22133">MDRCTQRTRLTGASGGIGLETADVFLQQGAKVTAHYNSNNQTLQPLIARYGADKVQALQANLTLEGDVARLFIEASASFGTVQIIIVNHGVWPIEDQPVVQMSLDQWRSTLDINLTSSFLVCREFLKGLQGASDSVKDYASILFIGSSSGRFGEAGHADYSASKSALMYGFTLTLKNEIVKIAPKGRVNCIAPGWVKTVIFFPN</sequence>
<dbReference type="PANTHER" id="PTHR24321">
    <property type="entry name" value="DEHYDROGENASES, SHORT CHAIN"/>
    <property type="match status" value="1"/>
</dbReference>
<dbReference type="SUPFAM" id="SSF51735">
    <property type="entry name" value="NAD(P)-binding Rossmann-fold domains"/>
    <property type="match status" value="1"/>
</dbReference>
<evidence type="ECO:0000256" key="2">
    <source>
        <dbReference type="ARBA" id="ARBA00023002"/>
    </source>
</evidence>